<dbReference type="InterPro" id="IPR002575">
    <property type="entry name" value="Aminoglycoside_PTrfase"/>
</dbReference>
<sequence>MSGSSDLRSLFSSGGDDIAAVDVFTNRHDEWSAVAESLVTHVNDQRDGHFRVDDFACPRRNVLVFYGVGGIGKTTFSQRLETHLGVTGARGAETFWSPIPDQIGRLLPARIDLARQGGVGFEDALLAVRLALGRLGRPLRAFDIALRCYWEVNHPGEPLEGYLHRHGLLRRLSEKAAVPEDLRAVMEDLSGAVELPSAVGASALGFVTGLTKALRERHDKVRALSRCTRLPDLLDAPQDIDTLSYFPHLLAWDLAQIPAKHAATPVILLDTFEDITERGHRDVEKLYQRMVWLMPNALFVITGRNRLQWDDTRLEGQLDWTGPHRWPNLAGDAATEPRQHLVGYLSDSDRDHYLRTRLTRSGRPVIPDNVRAEIATRSYGLPLYLDLAVMRFQDVLARTGAAPGPEEFQRDFPALVARIMRDLSPDERTVLRTVSLLDAFSIDLATTASRLPRDSAALNLVERPFITYDRESPWPYRLHELLRTAVRAADAATEDRWSPADWRRAAQSTFTALRDQVPTASGYRSRRQLMACLTQGLWLACEFDLEPGWLLEAAWRYVLESIWEPLELPAPDSDGAAAAIARTLHAISLGQRAHRRDSVDELSAVLSIAGLPPSVEDLTRYYLGENQRHLGLYRESADNMRHVAAGDSPLARQALRGLSHIARHLGDFPEALSTIEALDHDTHYFRALGHLWWVHGEITLACSAYHAARQVALDQDQPGPAALAQAGLAFAAAFDDPARATSQIALANALLHGLNQTWSQAQVSTAVLLQAAGSDNGLAGHAAELEYSYTRAGLGSALAYLRFAVCYHHAIRGEQPELRAALASLEESTSDGEYQYLVDIVRHLAGIEADPDHSGPQWIGGTDSVVGRWRGMVAARRAALGLQPVDPARDSDTLEPMTGTTSSAFTSESATRALRLAALESGLPIGDARLIRIGENAIYALPTAGVIARIARSDANLSRVEKELAVARWLARNDFPAVRIAENLPQLVRVDGRVVTYWDLADTEGTATIDQLATLLREFHALPTPDFPLPTFDPFTAVPGRLADPGSADPADVEFLTDLYHDLRTRYQSLEFTDLGVIHGDAHQGNIIPTSTGPLLCDFEVVAFGPKAWDTTTIAMTVDRFDLSEADYQRFTEIYGDDVTEQPHYPLLRDIRELTMVTWLMQLVDLSDRHAAEFRHRVTSMREGDRQQKWNAF</sequence>
<evidence type="ECO:0000256" key="1">
    <source>
        <dbReference type="SAM" id="MobiDB-lite"/>
    </source>
</evidence>
<reference evidence="3 4" key="1">
    <citation type="submission" date="2021-04" db="EMBL/GenBank/DDBJ databases">
        <title>Nocardia tengchongensis.</title>
        <authorList>
            <person name="Zhuang k."/>
            <person name="Ran Y."/>
            <person name="Li W."/>
        </authorList>
    </citation>
    <scope>NUCLEOTIDE SEQUENCE [LARGE SCALE GENOMIC DNA]</scope>
    <source>
        <strain evidence="3 4">CFH S0057</strain>
    </source>
</reference>
<dbReference type="InterPro" id="IPR027417">
    <property type="entry name" value="P-loop_NTPase"/>
</dbReference>
<name>A0ABX8CKB8_9NOCA</name>
<feature type="region of interest" description="Disordered" evidence="1">
    <location>
        <begin position="886"/>
        <end position="905"/>
    </location>
</feature>
<evidence type="ECO:0000313" key="4">
    <source>
        <dbReference type="Proteomes" id="UP000683310"/>
    </source>
</evidence>
<dbReference type="Gene3D" id="3.90.1200.10">
    <property type="match status" value="1"/>
</dbReference>
<feature type="domain" description="Aminoglycoside phosphotransferase" evidence="2">
    <location>
        <begin position="945"/>
        <end position="1136"/>
    </location>
</feature>
<dbReference type="SUPFAM" id="SSF56112">
    <property type="entry name" value="Protein kinase-like (PK-like)"/>
    <property type="match status" value="1"/>
</dbReference>
<evidence type="ECO:0000313" key="3">
    <source>
        <dbReference type="EMBL" id="QVI18975.1"/>
    </source>
</evidence>
<accession>A0ABX8CKB8</accession>
<dbReference type="InterPro" id="IPR011009">
    <property type="entry name" value="Kinase-like_dom_sf"/>
</dbReference>
<keyword evidence="4" id="KW-1185">Reference proteome</keyword>
<evidence type="ECO:0000259" key="2">
    <source>
        <dbReference type="Pfam" id="PF01636"/>
    </source>
</evidence>
<dbReference type="Proteomes" id="UP000683310">
    <property type="component" value="Chromosome"/>
</dbReference>
<dbReference type="SUPFAM" id="SSF52540">
    <property type="entry name" value="P-loop containing nucleoside triphosphate hydrolases"/>
    <property type="match status" value="1"/>
</dbReference>
<proteinExistence type="predicted"/>
<gene>
    <name evidence="3" type="ORF">KHQ06_21050</name>
</gene>
<dbReference type="Pfam" id="PF01636">
    <property type="entry name" value="APH"/>
    <property type="match status" value="1"/>
</dbReference>
<dbReference type="EMBL" id="CP074371">
    <property type="protein sequence ID" value="QVI18975.1"/>
    <property type="molecule type" value="Genomic_DNA"/>
</dbReference>
<protein>
    <recommendedName>
        <fullName evidence="2">Aminoglycoside phosphotransferase domain-containing protein</fullName>
    </recommendedName>
</protein>
<organism evidence="3 4">
    <name type="scientific">Nocardia tengchongensis</name>
    <dbReference type="NCBI Taxonomy" id="2055889"/>
    <lineage>
        <taxon>Bacteria</taxon>
        <taxon>Bacillati</taxon>
        <taxon>Actinomycetota</taxon>
        <taxon>Actinomycetes</taxon>
        <taxon>Mycobacteriales</taxon>
        <taxon>Nocardiaceae</taxon>
        <taxon>Nocardia</taxon>
    </lineage>
</organism>